<evidence type="ECO:0000313" key="12">
    <source>
        <dbReference type="EMBL" id="ASD29839.1"/>
    </source>
</evidence>
<dbReference type="SUPFAM" id="SSF52374">
    <property type="entry name" value="Nucleotidylyl transferase"/>
    <property type="match status" value="1"/>
</dbReference>
<gene>
    <name evidence="10" type="primary">cysS</name>
    <name evidence="12" type="ORF">CEG42_01125</name>
</gene>
<feature type="binding site" evidence="10">
    <location>
        <position position="24"/>
    </location>
    <ligand>
        <name>Zn(2+)</name>
        <dbReference type="ChEBI" id="CHEBI:29105"/>
    </ligand>
</feature>
<comment type="subcellular location">
    <subcellularLocation>
        <location evidence="10">Cytoplasm</location>
    </subcellularLocation>
</comment>
<feature type="binding site" evidence="10">
    <location>
        <position position="227"/>
    </location>
    <ligand>
        <name>Zn(2+)</name>
        <dbReference type="ChEBI" id="CHEBI:29105"/>
    </ligand>
</feature>
<dbReference type="CDD" id="cd00672">
    <property type="entry name" value="CysRS_core"/>
    <property type="match status" value="1"/>
</dbReference>
<dbReference type="EC" id="6.1.1.16" evidence="10"/>
<evidence type="ECO:0000256" key="8">
    <source>
        <dbReference type="ARBA" id="ARBA00023146"/>
    </source>
</evidence>
<keyword evidence="6 10" id="KW-0067">ATP-binding</keyword>
<dbReference type="PANTHER" id="PTHR10890:SF3">
    <property type="entry name" value="CYSTEINE--TRNA LIGASE, CYTOPLASMIC"/>
    <property type="match status" value="1"/>
</dbReference>
<keyword evidence="2 10" id="KW-0436">Ligase</keyword>
<keyword evidence="10" id="KW-0963">Cytoplasm</keyword>
<dbReference type="InterPro" id="IPR009080">
    <property type="entry name" value="tRNAsynth_Ia_anticodon-bd"/>
</dbReference>
<organism evidence="12 13">
    <name type="scientific">Ureaplasma parvum</name>
    <name type="common">Ureaplasma urealyticum biotype 1</name>
    <dbReference type="NCBI Taxonomy" id="134821"/>
    <lineage>
        <taxon>Bacteria</taxon>
        <taxon>Bacillati</taxon>
        <taxon>Mycoplasmatota</taxon>
        <taxon>Mycoplasmoidales</taxon>
        <taxon>Mycoplasmoidaceae</taxon>
        <taxon>Ureaplasma</taxon>
    </lineage>
</organism>
<feature type="binding site" evidence="10">
    <location>
        <position position="202"/>
    </location>
    <ligand>
        <name>Zn(2+)</name>
        <dbReference type="ChEBI" id="CHEBI:29105"/>
    </ligand>
</feature>
<dbReference type="GO" id="GO:0006423">
    <property type="term" value="P:cysteinyl-tRNA aminoacylation"/>
    <property type="evidence" value="ECO:0007669"/>
    <property type="project" value="UniProtKB-UniRule"/>
</dbReference>
<reference evidence="12 13" key="1">
    <citation type="submission" date="2017-06" db="EMBL/GenBank/DDBJ databases">
        <title>Genome Sequencing and Comparative Genomics Analysis of Five Ureaplasma Urealyticums with Different Drug Resistance.</title>
        <authorList>
            <person name="Ma L."/>
            <person name="Jia T."/>
        </authorList>
    </citation>
    <scope>NUCLEOTIDE SEQUENCE [LARGE SCALE GENOMIC DNA]</scope>
    <source>
        <strain evidence="13">hebnu uu3</strain>
    </source>
</reference>
<dbReference type="RefSeq" id="WP_006689248.1">
    <property type="nucleotide sequence ID" value="NZ_CAMQQM010000028.1"/>
</dbReference>
<dbReference type="GO" id="GO:0005829">
    <property type="term" value="C:cytosol"/>
    <property type="evidence" value="ECO:0007669"/>
    <property type="project" value="TreeGrafter"/>
</dbReference>
<evidence type="ECO:0000259" key="11">
    <source>
        <dbReference type="Pfam" id="PF01406"/>
    </source>
</evidence>
<dbReference type="Pfam" id="PF01406">
    <property type="entry name" value="tRNA-synt_1e"/>
    <property type="match status" value="1"/>
</dbReference>
<keyword evidence="3 10" id="KW-0479">Metal-binding</keyword>
<sequence>MKLYDSYSNQLVEINDELISIYNCGPTVYNHIHIGNARPLITMDVLYRFLKKHNIKTKYVLNITDIDDKIINYALANNLKELEVSEYYFNEYLKIKKALNTLEMINPKVSTHMDKIIDYIQKLIYKQAGYFIGDDVYFDTKKALNYGQLSKRDLENDIVGMRIESVANKHNPNDFILWKKTNKGIMWNTPWGIGRPGWHSECSCLINTYIGEQVSIHGGGIDLKFPHHENENAQNQVLYNKNLAKVWMHFGLVNVNNEKMSKSLNNFILVKDLLAEYDYQVVRWFFYQADYKQPIKFSHEIMKQNEKEILKIKNAIYNAKNYLYFNNQLKSLTQIDHFELFDERINDDLDFVGIVDLIHISVKKINILIKENKDMNELKLNLTQLLYMLDILGINFVDLHNDENLALLNTWKNYVDKKDYVKADELRKQLINIGIL</sequence>
<feature type="short sequence motif" description="'HIGH' region" evidence="10">
    <location>
        <begin position="26"/>
        <end position="36"/>
    </location>
</feature>
<feature type="binding site" evidence="10">
    <location>
        <position position="262"/>
    </location>
    <ligand>
        <name>ATP</name>
        <dbReference type="ChEBI" id="CHEBI:30616"/>
    </ligand>
</feature>
<dbReference type="NCBIfam" id="TIGR00435">
    <property type="entry name" value="cysS"/>
    <property type="match status" value="1"/>
</dbReference>
<keyword evidence="8 10" id="KW-0030">Aminoacyl-tRNA synthetase</keyword>
<evidence type="ECO:0000313" key="13">
    <source>
        <dbReference type="Proteomes" id="UP000197054"/>
    </source>
</evidence>
<dbReference type="SUPFAM" id="SSF47323">
    <property type="entry name" value="Anticodon-binding domain of a subclass of class I aminoacyl-tRNA synthetases"/>
    <property type="match status" value="1"/>
</dbReference>
<accession>A0AAC9X6Z0</accession>
<dbReference type="AlphaFoldDB" id="A0AAC9X6Z0"/>
<feature type="binding site" evidence="10">
    <location>
        <position position="231"/>
    </location>
    <ligand>
        <name>Zn(2+)</name>
        <dbReference type="ChEBI" id="CHEBI:29105"/>
    </ligand>
</feature>
<keyword evidence="4 10" id="KW-0547">Nucleotide-binding</keyword>
<comment type="cofactor">
    <cofactor evidence="10">
        <name>Zn(2+)</name>
        <dbReference type="ChEBI" id="CHEBI:29105"/>
    </cofactor>
    <text evidence="10">Binds 1 zinc ion per subunit.</text>
</comment>
<protein>
    <recommendedName>
        <fullName evidence="10">Cysteine--tRNA ligase</fullName>
        <ecNumber evidence="10">6.1.1.16</ecNumber>
    </recommendedName>
    <alternativeName>
        <fullName evidence="10">Cysteinyl-tRNA synthetase</fullName>
        <shortName evidence="10">CysRS</shortName>
    </alternativeName>
</protein>
<comment type="subunit">
    <text evidence="1 10">Monomer.</text>
</comment>
<dbReference type="GO" id="GO:0004817">
    <property type="term" value="F:cysteine-tRNA ligase activity"/>
    <property type="evidence" value="ECO:0007669"/>
    <property type="project" value="UniProtKB-UniRule"/>
</dbReference>
<evidence type="ECO:0000256" key="6">
    <source>
        <dbReference type="ARBA" id="ARBA00022840"/>
    </source>
</evidence>
<dbReference type="HAMAP" id="MF_00041">
    <property type="entry name" value="Cys_tRNA_synth"/>
    <property type="match status" value="1"/>
</dbReference>
<comment type="catalytic activity">
    <reaction evidence="9 10">
        <text>tRNA(Cys) + L-cysteine + ATP = L-cysteinyl-tRNA(Cys) + AMP + diphosphate</text>
        <dbReference type="Rhea" id="RHEA:17773"/>
        <dbReference type="Rhea" id="RHEA-COMP:9661"/>
        <dbReference type="Rhea" id="RHEA-COMP:9679"/>
        <dbReference type="ChEBI" id="CHEBI:30616"/>
        <dbReference type="ChEBI" id="CHEBI:33019"/>
        <dbReference type="ChEBI" id="CHEBI:35235"/>
        <dbReference type="ChEBI" id="CHEBI:78442"/>
        <dbReference type="ChEBI" id="CHEBI:78517"/>
        <dbReference type="ChEBI" id="CHEBI:456215"/>
        <dbReference type="EC" id="6.1.1.16"/>
    </reaction>
</comment>
<dbReference type="InterPro" id="IPR024909">
    <property type="entry name" value="Cys-tRNA/MSH_ligase"/>
</dbReference>
<dbReference type="EMBL" id="CP021991">
    <property type="protein sequence ID" value="ASD29839.1"/>
    <property type="molecule type" value="Genomic_DNA"/>
</dbReference>
<evidence type="ECO:0000256" key="10">
    <source>
        <dbReference type="HAMAP-Rule" id="MF_00041"/>
    </source>
</evidence>
<comment type="similarity">
    <text evidence="10">Belongs to the class-I aminoacyl-tRNA synthetase family.</text>
</comment>
<dbReference type="PANTHER" id="PTHR10890">
    <property type="entry name" value="CYSTEINYL-TRNA SYNTHETASE"/>
    <property type="match status" value="1"/>
</dbReference>
<evidence type="ECO:0000256" key="9">
    <source>
        <dbReference type="ARBA" id="ARBA00047398"/>
    </source>
</evidence>
<evidence type="ECO:0000256" key="5">
    <source>
        <dbReference type="ARBA" id="ARBA00022833"/>
    </source>
</evidence>
<feature type="short sequence motif" description="'KMSKS' region" evidence="10">
    <location>
        <begin position="259"/>
        <end position="263"/>
    </location>
</feature>
<dbReference type="Proteomes" id="UP000197054">
    <property type="component" value="Chromosome"/>
</dbReference>
<dbReference type="GO" id="GO:0005524">
    <property type="term" value="F:ATP binding"/>
    <property type="evidence" value="ECO:0007669"/>
    <property type="project" value="UniProtKB-UniRule"/>
</dbReference>
<evidence type="ECO:0000256" key="7">
    <source>
        <dbReference type="ARBA" id="ARBA00022917"/>
    </source>
</evidence>
<name>A0AAC9X6Z0_UREPR</name>
<evidence type="ECO:0000256" key="4">
    <source>
        <dbReference type="ARBA" id="ARBA00022741"/>
    </source>
</evidence>
<evidence type="ECO:0000256" key="3">
    <source>
        <dbReference type="ARBA" id="ARBA00022723"/>
    </source>
</evidence>
<feature type="domain" description="tRNA synthetases class I catalytic" evidence="11">
    <location>
        <begin position="12"/>
        <end position="305"/>
    </location>
</feature>
<dbReference type="InterPro" id="IPR014729">
    <property type="entry name" value="Rossmann-like_a/b/a_fold"/>
</dbReference>
<dbReference type="Gene3D" id="1.20.120.1910">
    <property type="entry name" value="Cysteine-tRNA ligase, C-terminal anti-codon recognition domain"/>
    <property type="match status" value="1"/>
</dbReference>
<evidence type="ECO:0000256" key="1">
    <source>
        <dbReference type="ARBA" id="ARBA00011245"/>
    </source>
</evidence>
<keyword evidence="5 10" id="KW-0862">Zinc</keyword>
<dbReference type="InterPro" id="IPR015803">
    <property type="entry name" value="Cys-tRNA-ligase"/>
</dbReference>
<keyword evidence="7 10" id="KW-0648">Protein biosynthesis</keyword>
<dbReference type="PRINTS" id="PR00983">
    <property type="entry name" value="TRNASYNTHCYS"/>
</dbReference>
<dbReference type="InterPro" id="IPR032678">
    <property type="entry name" value="tRNA-synt_1_cat_dom"/>
</dbReference>
<dbReference type="GO" id="GO:0008270">
    <property type="term" value="F:zinc ion binding"/>
    <property type="evidence" value="ECO:0007669"/>
    <property type="project" value="UniProtKB-UniRule"/>
</dbReference>
<dbReference type="Gene3D" id="3.40.50.620">
    <property type="entry name" value="HUPs"/>
    <property type="match status" value="1"/>
</dbReference>
<proteinExistence type="inferred from homology"/>
<evidence type="ECO:0000256" key="2">
    <source>
        <dbReference type="ARBA" id="ARBA00022598"/>
    </source>
</evidence>